<dbReference type="SMART" id="SM00267">
    <property type="entry name" value="GGDEF"/>
    <property type="match status" value="1"/>
</dbReference>
<evidence type="ECO:0000313" key="7">
    <source>
        <dbReference type="EMBL" id="MTW03912.1"/>
    </source>
</evidence>
<dbReference type="InterPro" id="IPR050469">
    <property type="entry name" value="Diguanylate_Cyclase"/>
</dbReference>
<dbReference type="InterPro" id="IPR000160">
    <property type="entry name" value="GGDEF_dom"/>
</dbReference>
<evidence type="ECO:0000256" key="1">
    <source>
        <dbReference type="ARBA" id="ARBA00012528"/>
    </source>
</evidence>
<dbReference type="Pfam" id="PF00072">
    <property type="entry name" value="Response_reg"/>
    <property type="match status" value="1"/>
</dbReference>
<dbReference type="EMBL" id="WNLA01000012">
    <property type="protein sequence ID" value="MTW03912.1"/>
    <property type="molecule type" value="Genomic_DNA"/>
</dbReference>
<feature type="domain" description="PAS" evidence="5">
    <location>
        <begin position="141"/>
        <end position="194"/>
    </location>
</feature>
<evidence type="ECO:0000259" key="6">
    <source>
        <dbReference type="PROSITE" id="PS50887"/>
    </source>
</evidence>
<dbReference type="Pfam" id="PF00989">
    <property type="entry name" value="PAS"/>
    <property type="match status" value="1"/>
</dbReference>
<accession>A0A6L6Q4B3</accession>
<dbReference type="Pfam" id="PF00990">
    <property type="entry name" value="GGDEF"/>
    <property type="match status" value="1"/>
</dbReference>
<keyword evidence="3" id="KW-0597">Phosphoprotein</keyword>
<evidence type="ECO:0000256" key="3">
    <source>
        <dbReference type="PROSITE-ProRule" id="PRU00169"/>
    </source>
</evidence>
<dbReference type="InterPro" id="IPR013767">
    <property type="entry name" value="PAS_fold"/>
</dbReference>
<dbReference type="Gene3D" id="3.40.50.2300">
    <property type="match status" value="1"/>
</dbReference>
<dbReference type="SMART" id="SM00448">
    <property type="entry name" value="REC"/>
    <property type="match status" value="1"/>
</dbReference>
<dbReference type="InterPro" id="IPR011006">
    <property type="entry name" value="CheY-like_superfamily"/>
</dbReference>
<dbReference type="GO" id="GO:0006355">
    <property type="term" value="P:regulation of DNA-templated transcription"/>
    <property type="evidence" value="ECO:0007669"/>
    <property type="project" value="InterPro"/>
</dbReference>
<dbReference type="SMART" id="SM00091">
    <property type="entry name" value="PAS"/>
    <property type="match status" value="1"/>
</dbReference>
<evidence type="ECO:0000259" key="4">
    <source>
        <dbReference type="PROSITE" id="PS50110"/>
    </source>
</evidence>
<dbReference type="FunFam" id="3.30.70.270:FF:000001">
    <property type="entry name" value="Diguanylate cyclase domain protein"/>
    <property type="match status" value="1"/>
</dbReference>
<dbReference type="PROSITE" id="PS50110">
    <property type="entry name" value="RESPONSE_REGULATORY"/>
    <property type="match status" value="1"/>
</dbReference>
<dbReference type="AlphaFoldDB" id="A0A6L6Q4B3"/>
<comment type="catalytic activity">
    <reaction evidence="2">
        <text>2 GTP = 3',3'-c-di-GMP + 2 diphosphate</text>
        <dbReference type="Rhea" id="RHEA:24898"/>
        <dbReference type="ChEBI" id="CHEBI:33019"/>
        <dbReference type="ChEBI" id="CHEBI:37565"/>
        <dbReference type="ChEBI" id="CHEBI:58805"/>
        <dbReference type="EC" id="2.7.7.65"/>
    </reaction>
</comment>
<dbReference type="CDD" id="cd19920">
    <property type="entry name" value="REC_PA4781-like"/>
    <property type="match status" value="1"/>
</dbReference>
<dbReference type="Proteomes" id="UP000484015">
    <property type="component" value="Unassembled WGS sequence"/>
</dbReference>
<dbReference type="EC" id="2.7.7.65" evidence="1"/>
<dbReference type="InterPro" id="IPR043128">
    <property type="entry name" value="Rev_trsase/Diguanyl_cyclase"/>
</dbReference>
<reference evidence="7 8" key="1">
    <citation type="submission" date="2019-11" db="EMBL/GenBank/DDBJ databases">
        <title>Type strains purchased from KCTC, JCM and DSMZ.</title>
        <authorList>
            <person name="Lu H."/>
        </authorList>
    </citation>
    <scope>NUCLEOTIDE SEQUENCE [LARGE SCALE GENOMIC DNA]</scope>
    <source>
        <strain evidence="7 8">KCTC 42409</strain>
    </source>
</reference>
<dbReference type="PROSITE" id="PS50887">
    <property type="entry name" value="GGDEF"/>
    <property type="match status" value="1"/>
</dbReference>
<dbReference type="NCBIfam" id="TIGR00254">
    <property type="entry name" value="GGDEF"/>
    <property type="match status" value="1"/>
</dbReference>
<evidence type="ECO:0000256" key="2">
    <source>
        <dbReference type="ARBA" id="ARBA00034247"/>
    </source>
</evidence>
<feature type="domain" description="Response regulatory" evidence="4">
    <location>
        <begin position="13"/>
        <end position="129"/>
    </location>
</feature>
<proteinExistence type="predicted"/>
<dbReference type="InterPro" id="IPR035965">
    <property type="entry name" value="PAS-like_dom_sf"/>
</dbReference>
<dbReference type="PANTHER" id="PTHR45138">
    <property type="entry name" value="REGULATORY COMPONENTS OF SENSORY TRANSDUCTION SYSTEM"/>
    <property type="match status" value="1"/>
</dbReference>
<dbReference type="GO" id="GO:1902201">
    <property type="term" value="P:negative regulation of bacterial-type flagellum-dependent cell motility"/>
    <property type="evidence" value="ECO:0007669"/>
    <property type="project" value="TreeGrafter"/>
</dbReference>
<dbReference type="InterPro" id="IPR000014">
    <property type="entry name" value="PAS"/>
</dbReference>
<dbReference type="OrthoDB" id="9813903at2"/>
<comment type="caution">
    <text evidence="7">The sequence shown here is derived from an EMBL/GenBank/DDBJ whole genome shotgun (WGS) entry which is preliminary data.</text>
</comment>
<dbReference type="NCBIfam" id="TIGR00229">
    <property type="entry name" value="sensory_box"/>
    <property type="match status" value="1"/>
</dbReference>
<dbReference type="GO" id="GO:0043709">
    <property type="term" value="P:cell adhesion involved in single-species biofilm formation"/>
    <property type="evidence" value="ECO:0007669"/>
    <property type="project" value="TreeGrafter"/>
</dbReference>
<evidence type="ECO:0000259" key="5">
    <source>
        <dbReference type="PROSITE" id="PS50112"/>
    </source>
</evidence>
<name>A0A6L6Q4B3_9BURK</name>
<dbReference type="InterPro" id="IPR001789">
    <property type="entry name" value="Sig_transdc_resp-reg_receiver"/>
</dbReference>
<dbReference type="Gene3D" id="3.30.70.270">
    <property type="match status" value="1"/>
</dbReference>
<dbReference type="SUPFAM" id="SSF52172">
    <property type="entry name" value="CheY-like"/>
    <property type="match status" value="1"/>
</dbReference>
<gene>
    <name evidence="7" type="ORF">GM668_17650</name>
</gene>
<dbReference type="PANTHER" id="PTHR45138:SF9">
    <property type="entry name" value="DIGUANYLATE CYCLASE DGCM-RELATED"/>
    <property type="match status" value="1"/>
</dbReference>
<dbReference type="Gene3D" id="3.30.450.20">
    <property type="entry name" value="PAS domain"/>
    <property type="match status" value="1"/>
</dbReference>
<dbReference type="InterPro" id="IPR029787">
    <property type="entry name" value="Nucleotide_cyclase"/>
</dbReference>
<feature type="modified residue" description="4-aspartylphosphate" evidence="3">
    <location>
        <position position="62"/>
    </location>
</feature>
<dbReference type="PROSITE" id="PS50112">
    <property type="entry name" value="PAS"/>
    <property type="match status" value="1"/>
</dbReference>
<dbReference type="CDD" id="cd00130">
    <property type="entry name" value="PAS"/>
    <property type="match status" value="1"/>
</dbReference>
<dbReference type="SUPFAM" id="SSF55785">
    <property type="entry name" value="PYP-like sensor domain (PAS domain)"/>
    <property type="match status" value="1"/>
</dbReference>
<dbReference type="GO" id="GO:0005886">
    <property type="term" value="C:plasma membrane"/>
    <property type="evidence" value="ECO:0007669"/>
    <property type="project" value="TreeGrafter"/>
</dbReference>
<dbReference type="GO" id="GO:0000160">
    <property type="term" value="P:phosphorelay signal transduction system"/>
    <property type="evidence" value="ECO:0007669"/>
    <property type="project" value="InterPro"/>
</dbReference>
<dbReference type="CDD" id="cd01949">
    <property type="entry name" value="GGDEF"/>
    <property type="match status" value="1"/>
</dbReference>
<dbReference type="SUPFAM" id="SSF55073">
    <property type="entry name" value="Nucleotide cyclase"/>
    <property type="match status" value="1"/>
</dbReference>
<organism evidence="7 8">
    <name type="scientific">Pseudoduganella ginsengisoli</name>
    <dbReference type="NCBI Taxonomy" id="1462440"/>
    <lineage>
        <taxon>Bacteria</taxon>
        <taxon>Pseudomonadati</taxon>
        <taxon>Pseudomonadota</taxon>
        <taxon>Betaproteobacteria</taxon>
        <taxon>Burkholderiales</taxon>
        <taxon>Oxalobacteraceae</taxon>
        <taxon>Telluria group</taxon>
        <taxon>Pseudoduganella</taxon>
    </lineage>
</organism>
<dbReference type="GO" id="GO:0052621">
    <property type="term" value="F:diguanylate cyclase activity"/>
    <property type="evidence" value="ECO:0007669"/>
    <property type="project" value="UniProtKB-EC"/>
</dbReference>
<feature type="domain" description="GGDEF" evidence="6">
    <location>
        <begin position="294"/>
        <end position="430"/>
    </location>
</feature>
<evidence type="ECO:0000313" key="8">
    <source>
        <dbReference type="Proteomes" id="UP000484015"/>
    </source>
</evidence>
<keyword evidence="8" id="KW-1185">Reference proteome</keyword>
<protein>
    <recommendedName>
        <fullName evidence="1">diguanylate cyclase</fullName>
        <ecNumber evidence="1">2.7.7.65</ecNumber>
    </recommendedName>
</protein>
<sequence length="430" mass="46912">MNNSDMTSIAGARILIVDDMPANLGVLQQMLEAEGYQVLAATSGERALAIAGQFLPDLIVLDVMMPGIGGLETCRRLKADVATQPIPVIFITALTDTGDTVAGFDVGAVDYIHKPFQRAEVCARVRTHLQMCSYMNAYRYETDRLRAIINNMGEGLLTLAPDGRIASVNPVAQRMLGLQPGDIAGTHLFDLLAPPYDSHYRHWFQRGPDVCHGPHEVQLRAPQGLSVFVDVTITPVYSAEPMLVCLLHDISAHKRSQEELLRVASTDQLTGAANRRHFDIVLQREWQRAERSHTMLSLAMFDVDCFKGYNDTLGHHAGDQCLQRVAQALQSAAQRPTDVVARYGGEEFVLVFVDTDERTAEKLANNARRAVEALALPHPASGAAACVTVSGGVATLAPARGGNLQDLLRQADIALYRAKSLGRNRVVRAD</sequence>